<organism evidence="1 2">
    <name type="scientific">Streptomyces corchorusii</name>
    <name type="common">Streptomyces chibaensis</name>
    <dbReference type="NCBI Taxonomy" id="1903"/>
    <lineage>
        <taxon>Bacteria</taxon>
        <taxon>Bacillati</taxon>
        <taxon>Actinomycetota</taxon>
        <taxon>Actinomycetes</taxon>
        <taxon>Kitasatosporales</taxon>
        <taxon>Streptomycetaceae</taxon>
        <taxon>Streptomyces</taxon>
    </lineage>
</organism>
<dbReference type="AlphaFoldDB" id="A0A124HJU8"/>
<dbReference type="SUPFAM" id="SSF55486">
    <property type="entry name" value="Metalloproteases ('zincins'), catalytic domain"/>
    <property type="match status" value="1"/>
</dbReference>
<evidence type="ECO:0000313" key="1">
    <source>
        <dbReference type="EMBL" id="KUN17607.1"/>
    </source>
</evidence>
<evidence type="ECO:0000313" key="2">
    <source>
        <dbReference type="Proteomes" id="UP000053398"/>
    </source>
</evidence>
<comment type="caution">
    <text evidence="1">The sequence shown here is derived from an EMBL/GenBank/DDBJ whole genome shotgun (WGS) entry which is preliminary data.</text>
</comment>
<proteinExistence type="predicted"/>
<name>A0A124HJU8_STRCK</name>
<dbReference type="Proteomes" id="UP000053398">
    <property type="component" value="Unassembled WGS sequence"/>
</dbReference>
<accession>A0A124HJU8</accession>
<protein>
    <submittedName>
        <fullName evidence="1">Uncharacterized protein</fullName>
    </submittedName>
</protein>
<sequence>MTTLSVVDETGSNDLLAQTMNEILHTATPYVEKATGLTLPDLNVRLMDRGAAAKQFALFVAQRIQRDTSGIDLTSEDVQRAAVYPGQVEWVTYVRWRSTEALHITTDTGLPTTLIMPESLEHQKVTRDRRCLCALMVETLATQAQVAACQARFLPYRGWPVPPDPDDPIPYLSAGHAKWASEQVCPLLYPADPKRRRWHRRIARALLVGDADQRHRRQRYATEFVDQAIGAVGLTAFNRMWAQPEFLPTLEELRGPVVWKRRYEAARFSV</sequence>
<dbReference type="EMBL" id="LMWP01000048">
    <property type="protein sequence ID" value="KUN17607.1"/>
    <property type="molecule type" value="Genomic_DNA"/>
</dbReference>
<dbReference type="InterPro" id="IPR018766">
    <property type="entry name" value="Zinicin_2"/>
</dbReference>
<dbReference type="RefSeq" id="WP_059266308.1">
    <property type="nucleotide sequence ID" value="NZ_KQ948370.1"/>
</dbReference>
<keyword evidence="2" id="KW-1185">Reference proteome</keyword>
<reference evidence="1 2" key="1">
    <citation type="submission" date="2015-10" db="EMBL/GenBank/DDBJ databases">
        <title>Draft genome sequence of Streptomyces corchorusii DSM 40340, type strain for the species Streptomyces corchorusii.</title>
        <authorList>
            <person name="Ruckert C."/>
            <person name="Winkler A."/>
            <person name="Kalinowski J."/>
            <person name="Kampfer P."/>
            <person name="Glaeser S."/>
        </authorList>
    </citation>
    <scope>NUCLEOTIDE SEQUENCE [LARGE SCALE GENOMIC DNA]</scope>
    <source>
        <strain evidence="1 2">DSM 40340</strain>
    </source>
</reference>
<gene>
    <name evidence="1" type="ORF">AQJ11_37735</name>
</gene>
<dbReference type="Pfam" id="PF10103">
    <property type="entry name" value="Zincin_2"/>
    <property type="match status" value="1"/>
</dbReference>